<evidence type="ECO:0000259" key="9">
    <source>
        <dbReference type="Pfam" id="PF13962"/>
    </source>
</evidence>
<accession>A0ABD1Y0E5</accession>
<dbReference type="Proteomes" id="UP001605036">
    <property type="component" value="Unassembled WGS sequence"/>
</dbReference>
<dbReference type="InterPro" id="IPR002110">
    <property type="entry name" value="Ankyrin_rpt"/>
</dbReference>
<comment type="caution">
    <text evidence="10">The sequence shown here is derived from an EMBL/GenBank/DDBJ whole genome shotgun (WGS) entry which is preliminary data.</text>
</comment>
<keyword evidence="5" id="KW-0040">ANK repeat</keyword>
<keyword evidence="2 8" id="KW-0812">Transmembrane</keyword>
<dbReference type="AlphaFoldDB" id="A0ABD1Y0E5"/>
<evidence type="ECO:0000256" key="1">
    <source>
        <dbReference type="ARBA" id="ARBA00004141"/>
    </source>
</evidence>
<sequence length="581" mass="65622">MGKKRSSGSPKLSRSARSTSRSVLLADSSSDDDERQQLLVNQRALSRRLSYNAEQRSLPRPAQIEYLNTCIAGREWEEVGDLLKDLLEAEDDDPVKVLALLRPDVTQVFLWAVADGQERVVKLFTERDLQAVDAKSFQYQNALYEFSKDGNSGAVRLLMRYFKKAYKNSPGIFGNFVNARDDGSKTKNTALHWACEKGRLAVVKELMDDAFLPELDLNARNGDGDTPLHVAITKALGSKNLDIVDILCTKGKHKKLHMNKKNRDGKTPYQRLWEAAMDNSRGEEERDAAELLRQMFLKQKPVNDRRDDAYRERDYLQTVATSLLVGATLLVSVTFGGFIQMPRLPPEEDFIEPGAEAFNPNSNLGSRKYWYIRAIDIFRCSNTITFFMSIISIVASIRVMISRRDRVFIEKENCDLERSIRVGSLSLMLATAVAVVAFVSSGLANIPVAESGWSMVISNWDRNRYVPLFRSTTLTTSLLGALFVAPLVVMPLWKDYYFFFQEYARDVSSLWKLFTLLFATALISSVLLLIFMVVLGMEASASRSYIESASFSIYHRLSITGRFERKMKGWSNGSLSIEGGR</sequence>
<dbReference type="Pfam" id="PF12796">
    <property type="entry name" value="Ank_2"/>
    <property type="match status" value="1"/>
</dbReference>
<organism evidence="10 11">
    <name type="scientific">Riccia fluitans</name>
    <dbReference type="NCBI Taxonomy" id="41844"/>
    <lineage>
        <taxon>Eukaryota</taxon>
        <taxon>Viridiplantae</taxon>
        <taxon>Streptophyta</taxon>
        <taxon>Embryophyta</taxon>
        <taxon>Marchantiophyta</taxon>
        <taxon>Marchantiopsida</taxon>
        <taxon>Marchantiidae</taxon>
        <taxon>Marchantiales</taxon>
        <taxon>Ricciaceae</taxon>
        <taxon>Riccia</taxon>
    </lineage>
</organism>
<keyword evidence="3" id="KW-0677">Repeat</keyword>
<evidence type="ECO:0000256" key="2">
    <source>
        <dbReference type="ARBA" id="ARBA00022692"/>
    </source>
</evidence>
<feature type="transmembrane region" description="Helical" evidence="8">
    <location>
        <begin position="513"/>
        <end position="535"/>
    </location>
</feature>
<evidence type="ECO:0000256" key="3">
    <source>
        <dbReference type="ARBA" id="ARBA00022737"/>
    </source>
</evidence>
<dbReference type="GO" id="GO:0016020">
    <property type="term" value="C:membrane"/>
    <property type="evidence" value="ECO:0007669"/>
    <property type="project" value="UniProtKB-SubCell"/>
</dbReference>
<feature type="transmembrane region" description="Helical" evidence="8">
    <location>
        <begin position="468"/>
        <end position="493"/>
    </location>
</feature>
<dbReference type="SMART" id="SM00248">
    <property type="entry name" value="ANK"/>
    <property type="match status" value="3"/>
</dbReference>
<evidence type="ECO:0000256" key="5">
    <source>
        <dbReference type="ARBA" id="ARBA00023043"/>
    </source>
</evidence>
<evidence type="ECO:0000313" key="11">
    <source>
        <dbReference type="Proteomes" id="UP001605036"/>
    </source>
</evidence>
<dbReference type="PANTHER" id="PTHR24186:SF38">
    <property type="entry name" value="ANKYRIN REPEAT FAMILY PROTEIN"/>
    <property type="match status" value="1"/>
</dbReference>
<feature type="transmembrane region" description="Helical" evidence="8">
    <location>
        <begin position="383"/>
        <end position="401"/>
    </location>
</feature>
<dbReference type="Gene3D" id="1.25.40.20">
    <property type="entry name" value="Ankyrin repeat-containing domain"/>
    <property type="match status" value="1"/>
</dbReference>
<evidence type="ECO:0000313" key="10">
    <source>
        <dbReference type="EMBL" id="KAL2620219.1"/>
    </source>
</evidence>
<feature type="region of interest" description="Disordered" evidence="7">
    <location>
        <begin position="1"/>
        <end position="35"/>
    </location>
</feature>
<proteinExistence type="predicted"/>
<dbReference type="Pfam" id="PF13962">
    <property type="entry name" value="PGG"/>
    <property type="match status" value="1"/>
</dbReference>
<keyword evidence="6 8" id="KW-0472">Membrane</keyword>
<dbReference type="PANTHER" id="PTHR24186">
    <property type="entry name" value="PROTEIN PHOSPHATASE 1 REGULATORY SUBUNIT"/>
    <property type="match status" value="1"/>
</dbReference>
<feature type="compositionally biased region" description="Polar residues" evidence="7">
    <location>
        <begin position="7"/>
        <end position="22"/>
    </location>
</feature>
<evidence type="ECO:0000256" key="6">
    <source>
        <dbReference type="ARBA" id="ARBA00023136"/>
    </source>
</evidence>
<reference evidence="10 11" key="1">
    <citation type="submission" date="2024-09" db="EMBL/GenBank/DDBJ databases">
        <title>Chromosome-scale assembly of Riccia fluitans.</title>
        <authorList>
            <person name="Paukszto L."/>
            <person name="Sawicki J."/>
            <person name="Karawczyk K."/>
            <person name="Piernik-Szablinska J."/>
            <person name="Szczecinska M."/>
            <person name="Mazdziarz M."/>
        </authorList>
    </citation>
    <scope>NUCLEOTIDE SEQUENCE [LARGE SCALE GENOMIC DNA]</scope>
    <source>
        <strain evidence="10">Rf_01</strain>
        <tissue evidence="10">Aerial parts of the thallus</tissue>
    </source>
</reference>
<feature type="transmembrane region" description="Helical" evidence="8">
    <location>
        <begin position="315"/>
        <end position="339"/>
    </location>
</feature>
<evidence type="ECO:0000256" key="4">
    <source>
        <dbReference type="ARBA" id="ARBA00022989"/>
    </source>
</evidence>
<comment type="subcellular location">
    <subcellularLocation>
        <location evidence="1">Membrane</location>
        <topology evidence="1">Multi-pass membrane protein</topology>
    </subcellularLocation>
</comment>
<name>A0ABD1Y0E5_9MARC</name>
<dbReference type="InterPro" id="IPR036770">
    <property type="entry name" value="Ankyrin_rpt-contain_sf"/>
</dbReference>
<keyword evidence="4 8" id="KW-1133">Transmembrane helix</keyword>
<evidence type="ECO:0000256" key="7">
    <source>
        <dbReference type="SAM" id="MobiDB-lite"/>
    </source>
</evidence>
<keyword evidence="11" id="KW-1185">Reference proteome</keyword>
<dbReference type="EMBL" id="JBHFFA010000006">
    <property type="protein sequence ID" value="KAL2620219.1"/>
    <property type="molecule type" value="Genomic_DNA"/>
</dbReference>
<dbReference type="SUPFAM" id="SSF48403">
    <property type="entry name" value="Ankyrin repeat"/>
    <property type="match status" value="1"/>
</dbReference>
<feature type="domain" description="PGG" evidence="9">
    <location>
        <begin position="316"/>
        <end position="441"/>
    </location>
</feature>
<dbReference type="InterPro" id="IPR026961">
    <property type="entry name" value="PGG_dom"/>
</dbReference>
<gene>
    <name evidence="10" type="ORF">R1flu_000424</name>
</gene>
<evidence type="ECO:0000256" key="8">
    <source>
        <dbReference type="SAM" id="Phobius"/>
    </source>
</evidence>
<feature type="transmembrane region" description="Helical" evidence="8">
    <location>
        <begin position="422"/>
        <end position="448"/>
    </location>
</feature>
<protein>
    <recommendedName>
        <fullName evidence="9">PGG domain-containing protein</fullName>
    </recommendedName>
</protein>